<dbReference type="Proteomes" id="UP000663842">
    <property type="component" value="Unassembled WGS sequence"/>
</dbReference>
<name>A0A819E6P3_9BILA</name>
<dbReference type="EMBL" id="CAJOBF010000623">
    <property type="protein sequence ID" value="CAF3845280.1"/>
    <property type="molecule type" value="Genomic_DNA"/>
</dbReference>
<feature type="region of interest" description="Disordered" evidence="1">
    <location>
        <begin position="19"/>
        <end position="44"/>
    </location>
</feature>
<evidence type="ECO:0000313" key="4">
    <source>
        <dbReference type="EMBL" id="CAF2105580.1"/>
    </source>
</evidence>
<evidence type="ECO:0000313" key="7">
    <source>
        <dbReference type="Proteomes" id="UP000663842"/>
    </source>
</evidence>
<evidence type="ECO:0000313" key="6">
    <source>
        <dbReference type="EMBL" id="CAF4135993.1"/>
    </source>
</evidence>
<feature type="transmembrane region" description="Helical" evidence="2">
    <location>
        <begin position="164"/>
        <end position="184"/>
    </location>
</feature>
<keyword evidence="2" id="KW-0812">Transmembrane</keyword>
<protein>
    <submittedName>
        <fullName evidence="5">Uncharacterized protein</fullName>
    </submittedName>
</protein>
<keyword evidence="2" id="KW-1133">Transmembrane helix</keyword>
<reference evidence="5" key="1">
    <citation type="submission" date="2021-02" db="EMBL/GenBank/DDBJ databases">
        <authorList>
            <person name="Nowell W R."/>
        </authorList>
    </citation>
    <scope>NUCLEOTIDE SEQUENCE</scope>
</reference>
<comment type="caution">
    <text evidence="5">The sequence shown here is derived from an EMBL/GenBank/DDBJ whole genome shotgun (WGS) entry which is preliminary data.</text>
</comment>
<dbReference type="Proteomes" id="UP000676336">
    <property type="component" value="Unassembled WGS sequence"/>
</dbReference>
<evidence type="ECO:0000313" key="3">
    <source>
        <dbReference type="EMBL" id="CAF2095476.1"/>
    </source>
</evidence>
<proteinExistence type="predicted"/>
<feature type="transmembrane region" description="Helical" evidence="2">
    <location>
        <begin position="133"/>
        <end position="152"/>
    </location>
</feature>
<dbReference type="EMBL" id="CAJNRG010007488">
    <property type="protein sequence ID" value="CAF2095476.1"/>
    <property type="molecule type" value="Genomic_DNA"/>
</dbReference>
<evidence type="ECO:0000256" key="2">
    <source>
        <dbReference type="SAM" id="Phobius"/>
    </source>
</evidence>
<keyword evidence="2" id="KW-0472">Membrane</keyword>
<dbReference type="Proteomes" id="UP000663887">
    <property type="component" value="Unassembled WGS sequence"/>
</dbReference>
<evidence type="ECO:0000313" key="5">
    <source>
        <dbReference type="EMBL" id="CAF3845280.1"/>
    </source>
</evidence>
<dbReference type="Proteomes" id="UP000663824">
    <property type="component" value="Unassembled WGS sequence"/>
</dbReference>
<organism evidence="5 7">
    <name type="scientific">Rotaria magnacalcarata</name>
    <dbReference type="NCBI Taxonomy" id="392030"/>
    <lineage>
        <taxon>Eukaryota</taxon>
        <taxon>Metazoa</taxon>
        <taxon>Spiralia</taxon>
        <taxon>Gnathifera</taxon>
        <taxon>Rotifera</taxon>
        <taxon>Eurotatoria</taxon>
        <taxon>Bdelloidea</taxon>
        <taxon>Philodinida</taxon>
        <taxon>Philodinidae</taxon>
        <taxon>Rotaria</taxon>
    </lineage>
</organism>
<dbReference type="EMBL" id="CAJOBI010009349">
    <property type="protein sequence ID" value="CAF4135993.1"/>
    <property type="molecule type" value="Genomic_DNA"/>
</dbReference>
<evidence type="ECO:0000256" key="1">
    <source>
        <dbReference type="SAM" id="MobiDB-lite"/>
    </source>
</evidence>
<gene>
    <name evidence="4" type="ORF">MBJ925_LOCUS23220</name>
    <name evidence="6" type="ORF">SMN809_LOCUS19004</name>
    <name evidence="5" type="ORF">UXM345_LOCUS7489</name>
    <name evidence="3" type="ORF">XDN619_LOCUS17602</name>
</gene>
<feature type="transmembrane region" description="Helical" evidence="2">
    <location>
        <begin position="100"/>
        <end position="127"/>
    </location>
</feature>
<sequence length="244" mass="27069">MQNDPNKAGFNNYGNVYGNSYGPMNQPPPPPPAGFGYPPNNAPPPYTQYPQQPSSYPVPGGAYNGSIPTYQQQRVTVVPTYRPFWNNLVLTPITPGIKAFLVISGILYLIWGILAIGFEIGIIRYSYWRYYTGLWAGAFLVGGGISMLIAACKPSFVMANLIRMFITCLMFCILGLILSIVYVSRSTRCDSIYFWYYCDYSIAAHLKVAMLALFITATIHTIVNIIVINNARKATASTRNQIST</sequence>
<dbReference type="EMBL" id="CAJNRE010011911">
    <property type="protein sequence ID" value="CAF2105580.1"/>
    <property type="molecule type" value="Genomic_DNA"/>
</dbReference>
<feature type="transmembrane region" description="Helical" evidence="2">
    <location>
        <begin position="204"/>
        <end position="227"/>
    </location>
</feature>
<dbReference type="AlphaFoldDB" id="A0A819E6P3"/>
<accession>A0A819E6P3</accession>